<evidence type="ECO:0000256" key="2">
    <source>
        <dbReference type="SAM" id="MobiDB-lite"/>
    </source>
</evidence>
<sequence>MSARPYAHGTVADMGELVERVDEQDRVVGVVDRDEAIRNRWPHRVATTVCRDSRGRVLVYRRPEHVSRFPGLYDWLIGGAVGVGEPYEEAAARELAEELGVRAPVRPVLKFLCRGAISPYWLAVHEAVVTGPLTPDPSEIAWQGWLSERELREALGRWAFVPDVWTPCAATWPSGNRPPPRRHQLPHPREPFGLIGAHGPLHDRQLGRRATTRSPPPGRGRGGRPPPPCADRARSGRPP</sequence>
<name>A0ABQ2WVF7_9ACTN</name>
<organism evidence="4 5">
    <name type="scientific">Streptomyces lomondensis</name>
    <dbReference type="NCBI Taxonomy" id="68229"/>
    <lineage>
        <taxon>Bacteria</taxon>
        <taxon>Bacillati</taxon>
        <taxon>Actinomycetota</taxon>
        <taxon>Actinomycetes</taxon>
        <taxon>Kitasatosporales</taxon>
        <taxon>Streptomycetaceae</taxon>
        <taxon>Streptomyces</taxon>
    </lineage>
</organism>
<dbReference type="EMBL" id="BMWC01000001">
    <property type="protein sequence ID" value="GGW78544.1"/>
    <property type="molecule type" value="Genomic_DNA"/>
</dbReference>
<feature type="domain" description="Nudix hydrolase" evidence="3">
    <location>
        <begin position="41"/>
        <end position="168"/>
    </location>
</feature>
<feature type="region of interest" description="Disordered" evidence="2">
    <location>
        <begin position="172"/>
        <end position="239"/>
    </location>
</feature>
<dbReference type="Proteomes" id="UP000617743">
    <property type="component" value="Unassembled WGS sequence"/>
</dbReference>
<protein>
    <recommendedName>
        <fullName evidence="3">Nudix hydrolase domain-containing protein</fullName>
    </recommendedName>
</protein>
<gene>
    <name evidence="4" type="ORF">GCM10010383_02460</name>
</gene>
<evidence type="ECO:0000259" key="3">
    <source>
        <dbReference type="PROSITE" id="PS51462"/>
    </source>
</evidence>
<accession>A0ABQ2WVF7</accession>
<dbReference type="PROSITE" id="PS51462">
    <property type="entry name" value="NUDIX"/>
    <property type="match status" value="1"/>
</dbReference>
<dbReference type="Gene3D" id="3.90.79.10">
    <property type="entry name" value="Nucleoside Triphosphate Pyrophosphohydrolase"/>
    <property type="match status" value="1"/>
</dbReference>
<dbReference type="PROSITE" id="PS00893">
    <property type="entry name" value="NUDIX_BOX"/>
    <property type="match status" value="1"/>
</dbReference>
<dbReference type="InterPro" id="IPR015797">
    <property type="entry name" value="NUDIX_hydrolase-like_dom_sf"/>
</dbReference>
<dbReference type="PANTHER" id="PTHR10885">
    <property type="entry name" value="ISOPENTENYL-DIPHOSPHATE DELTA-ISOMERASE"/>
    <property type="match status" value="1"/>
</dbReference>
<proteinExistence type="predicted"/>
<dbReference type="CDD" id="cd04697">
    <property type="entry name" value="NUDIX_Hydrolase"/>
    <property type="match status" value="1"/>
</dbReference>
<dbReference type="SUPFAM" id="SSF55811">
    <property type="entry name" value="Nudix"/>
    <property type="match status" value="1"/>
</dbReference>
<comment type="caution">
    <text evidence="4">The sequence shown here is derived from an EMBL/GenBank/DDBJ whole genome shotgun (WGS) entry which is preliminary data.</text>
</comment>
<feature type="compositionally biased region" description="Pro residues" evidence="2">
    <location>
        <begin position="214"/>
        <end position="229"/>
    </location>
</feature>
<dbReference type="PANTHER" id="PTHR10885:SF0">
    <property type="entry name" value="ISOPENTENYL-DIPHOSPHATE DELTA-ISOMERASE"/>
    <property type="match status" value="1"/>
</dbReference>
<dbReference type="InterPro" id="IPR000086">
    <property type="entry name" value="NUDIX_hydrolase_dom"/>
</dbReference>
<dbReference type="InterPro" id="IPR020084">
    <property type="entry name" value="NUDIX_hydrolase_CS"/>
</dbReference>
<reference evidence="5" key="1">
    <citation type="journal article" date="2019" name="Int. J. Syst. Evol. Microbiol.">
        <title>The Global Catalogue of Microorganisms (GCM) 10K type strain sequencing project: providing services to taxonomists for standard genome sequencing and annotation.</title>
        <authorList>
            <consortium name="The Broad Institute Genomics Platform"/>
            <consortium name="The Broad Institute Genome Sequencing Center for Infectious Disease"/>
            <person name="Wu L."/>
            <person name="Ma J."/>
        </authorList>
    </citation>
    <scope>NUCLEOTIDE SEQUENCE [LARGE SCALE GENOMIC DNA]</scope>
    <source>
        <strain evidence="5">JCM 4866</strain>
    </source>
</reference>
<evidence type="ECO:0000313" key="5">
    <source>
        <dbReference type="Proteomes" id="UP000617743"/>
    </source>
</evidence>
<evidence type="ECO:0000313" key="4">
    <source>
        <dbReference type="EMBL" id="GGW78544.1"/>
    </source>
</evidence>
<dbReference type="Pfam" id="PF00293">
    <property type="entry name" value="NUDIX"/>
    <property type="match status" value="1"/>
</dbReference>
<evidence type="ECO:0000256" key="1">
    <source>
        <dbReference type="ARBA" id="ARBA00022801"/>
    </source>
</evidence>
<keyword evidence="5" id="KW-1185">Reference proteome</keyword>
<keyword evidence="1" id="KW-0378">Hydrolase</keyword>